<dbReference type="Proteomes" id="UP000658690">
    <property type="component" value="Unassembled WGS sequence"/>
</dbReference>
<dbReference type="InterPro" id="IPR020449">
    <property type="entry name" value="Tscrpt_reg_AraC-type_HTH"/>
</dbReference>
<dbReference type="InterPro" id="IPR018060">
    <property type="entry name" value="HTH_AraC"/>
</dbReference>
<dbReference type="InterPro" id="IPR018062">
    <property type="entry name" value="HTH_AraC-typ_CS"/>
</dbReference>
<keyword evidence="4" id="KW-0472">Membrane</keyword>
<dbReference type="PROSITE" id="PS01124">
    <property type="entry name" value="HTH_ARAC_FAMILY_2"/>
    <property type="match status" value="1"/>
</dbReference>
<dbReference type="PANTHER" id="PTHR43280">
    <property type="entry name" value="ARAC-FAMILY TRANSCRIPTIONAL REGULATOR"/>
    <property type="match status" value="1"/>
</dbReference>
<evidence type="ECO:0000256" key="4">
    <source>
        <dbReference type="SAM" id="Phobius"/>
    </source>
</evidence>
<feature type="transmembrane region" description="Helical" evidence="4">
    <location>
        <begin position="297"/>
        <end position="317"/>
    </location>
</feature>
<name>A0ABX1Z2J2_9BACL</name>
<keyword evidence="7" id="KW-1185">Reference proteome</keyword>
<evidence type="ECO:0000256" key="2">
    <source>
        <dbReference type="ARBA" id="ARBA00023125"/>
    </source>
</evidence>
<evidence type="ECO:0000259" key="5">
    <source>
        <dbReference type="PROSITE" id="PS01124"/>
    </source>
</evidence>
<comment type="caution">
    <text evidence="6">The sequence shown here is derived from an EMBL/GenBank/DDBJ whole genome shotgun (WGS) entry which is preliminary data.</text>
</comment>
<dbReference type="SMART" id="SM00342">
    <property type="entry name" value="HTH_ARAC"/>
    <property type="match status" value="1"/>
</dbReference>
<dbReference type="PANTHER" id="PTHR43280:SF28">
    <property type="entry name" value="HTH-TYPE TRANSCRIPTIONAL ACTIVATOR RHAS"/>
    <property type="match status" value="1"/>
</dbReference>
<dbReference type="EMBL" id="WHOC01000089">
    <property type="protein sequence ID" value="NOU87617.1"/>
    <property type="molecule type" value="Genomic_DNA"/>
</dbReference>
<protein>
    <submittedName>
        <fullName evidence="6">Helix-turn-helix domain-containing protein</fullName>
    </submittedName>
</protein>
<feature type="transmembrane region" description="Helical" evidence="4">
    <location>
        <begin position="12"/>
        <end position="35"/>
    </location>
</feature>
<keyword evidence="4" id="KW-0812">Transmembrane</keyword>
<evidence type="ECO:0000313" key="7">
    <source>
        <dbReference type="Proteomes" id="UP000658690"/>
    </source>
</evidence>
<keyword evidence="4" id="KW-1133">Transmembrane helix</keyword>
<dbReference type="RefSeq" id="WP_171690765.1">
    <property type="nucleotide sequence ID" value="NZ_WHOC01000089.1"/>
</dbReference>
<evidence type="ECO:0000256" key="3">
    <source>
        <dbReference type="ARBA" id="ARBA00023163"/>
    </source>
</evidence>
<evidence type="ECO:0000313" key="6">
    <source>
        <dbReference type="EMBL" id="NOU87617.1"/>
    </source>
</evidence>
<dbReference type="PRINTS" id="PR00032">
    <property type="entry name" value="HTHARAC"/>
</dbReference>
<dbReference type="InterPro" id="IPR009057">
    <property type="entry name" value="Homeodomain-like_sf"/>
</dbReference>
<dbReference type="Gene3D" id="1.10.10.60">
    <property type="entry name" value="Homeodomain-like"/>
    <property type="match status" value="2"/>
</dbReference>
<accession>A0ABX1Z2J2</accession>
<keyword evidence="3" id="KW-0804">Transcription</keyword>
<organism evidence="6 7">
    <name type="scientific">Paenibacillus germinis</name>
    <dbReference type="NCBI Taxonomy" id="2654979"/>
    <lineage>
        <taxon>Bacteria</taxon>
        <taxon>Bacillati</taxon>
        <taxon>Bacillota</taxon>
        <taxon>Bacilli</taxon>
        <taxon>Bacillales</taxon>
        <taxon>Paenibacillaceae</taxon>
        <taxon>Paenibacillus</taxon>
    </lineage>
</organism>
<dbReference type="SUPFAM" id="SSF46689">
    <property type="entry name" value="Homeodomain-like"/>
    <property type="match status" value="1"/>
</dbReference>
<gene>
    <name evidence="6" type="ORF">GC102_17820</name>
</gene>
<sequence>MKTKWKMVANKGFLQIFSALLLVVTIMFVSNYLVYKNSLSSIYHQVSENNKLVVKNLIRSFDDVFKDINDIIYMVQSSNNIWGSFEGDSVDFSEASKLYKDIRPFISSNEYIEEIVVFHNNFDIAVTSAGTISLEELFRKKFNNITYNADFWKTLMSKPHPLQVFPAQWYSGSGSDSEGKRKLIVLTGNNKTYNQNILIFLNVNKLLQHVNQAAMMQGSTLIVMDENRNMFLNTEESWNLVEVLNDLNIKTDPEATLKKKDFEYNVYKSDFNEFIYINKSPYEFTNLQSVTDANRQIIMIAIACAVLLSAFLSLYLYKPIRVILKLMGVMDQRGADFRNILTGIAKIQDENELIKAQLTGVNWEMRRSAFLNTLDDDSRSQEAELRMQQYFAEFFQNKYFLMADFQLRLNPNSEQTEMLQIEEFVHAIQTGLEERVGKTFVFHMTNMRFIAVIAIHHPSDREHVVKQLKSFVKQVQEDGWLCSSMLTGISRLYSSKTVNCHKAYRDLTECLLYRNIHADDLVTDFQAIRYTWKVYVPLDEIERASNFLVSGNEAECIQIIDHVFTTNVERQIHHYQLMPIAKTIFYYMVKHLDTSDFESKDILALELEFNQKVEAAFSYESIRGALVQAIRVIMEHNKTEQKSKLNPTSIATYIELNYMKNLHLDHMAEMLETSPKYFSSYFKKTFDINFVEYLNRVRLSHAKELLKKTELSVAEIGEKTGYLNSSTFTSTFKKYHGISPSDYRKNILA</sequence>
<reference evidence="6 7" key="1">
    <citation type="submission" date="2019-10" db="EMBL/GenBank/DDBJ databases">
        <title>Description of Paenibacillus choica sp. nov.</title>
        <authorList>
            <person name="Carlier A."/>
            <person name="Qi S."/>
        </authorList>
    </citation>
    <scope>NUCLEOTIDE SEQUENCE [LARGE SCALE GENOMIC DNA]</scope>
    <source>
        <strain evidence="6 7">LMG 31460</strain>
    </source>
</reference>
<dbReference type="PROSITE" id="PS00041">
    <property type="entry name" value="HTH_ARAC_FAMILY_1"/>
    <property type="match status" value="1"/>
</dbReference>
<keyword evidence="1" id="KW-0805">Transcription regulation</keyword>
<keyword evidence="2" id="KW-0238">DNA-binding</keyword>
<proteinExistence type="predicted"/>
<feature type="domain" description="HTH araC/xylS-type" evidence="5">
    <location>
        <begin position="648"/>
        <end position="746"/>
    </location>
</feature>
<evidence type="ECO:0000256" key="1">
    <source>
        <dbReference type="ARBA" id="ARBA00023015"/>
    </source>
</evidence>
<dbReference type="Pfam" id="PF12833">
    <property type="entry name" value="HTH_18"/>
    <property type="match status" value="1"/>
</dbReference>